<evidence type="ECO:0000313" key="1">
    <source>
        <dbReference type="EMBL" id="OPH84196.1"/>
    </source>
</evidence>
<dbReference type="Proteomes" id="UP000189940">
    <property type="component" value="Unassembled WGS sequence"/>
</dbReference>
<reference evidence="1 2" key="1">
    <citation type="submission" date="2017-02" db="EMBL/GenBank/DDBJ databases">
        <title>Genome sequence of the nitrite-oxidizing bacterium Nitrobacter vulgaris strain Ab1.</title>
        <authorList>
            <person name="Mellbye B.L."/>
            <person name="Davis E.W."/>
            <person name="Spieck E."/>
            <person name="Chang J.H."/>
            <person name="Bottomley P.J."/>
            <person name="Sayavedra-Soto L.A."/>
        </authorList>
    </citation>
    <scope>NUCLEOTIDE SEQUENCE [LARGE SCALE GENOMIC DNA]</scope>
    <source>
        <strain evidence="1 2">Ab1</strain>
    </source>
</reference>
<gene>
    <name evidence="1" type="ORF">B2M20_02625</name>
</gene>
<name>A0A1V4I1U8_NITVU</name>
<accession>A0A1V4I1U8</accession>
<organism evidence="1 2">
    <name type="scientific">Nitrobacter vulgaris</name>
    <dbReference type="NCBI Taxonomy" id="29421"/>
    <lineage>
        <taxon>Bacteria</taxon>
        <taxon>Pseudomonadati</taxon>
        <taxon>Pseudomonadota</taxon>
        <taxon>Alphaproteobacteria</taxon>
        <taxon>Hyphomicrobiales</taxon>
        <taxon>Nitrobacteraceae</taxon>
        <taxon>Nitrobacter</taxon>
    </lineage>
</organism>
<protein>
    <submittedName>
        <fullName evidence="1">Uncharacterized protein</fullName>
    </submittedName>
</protein>
<evidence type="ECO:0000313" key="2">
    <source>
        <dbReference type="Proteomes" id="UP000189940"/>
    </source>
</evidence>
<dbReference type="AlphaFoldDB" id="A0A1V4I1U8"/>
<dbReference type="EMBL" id="MWPQ01000006">
    <property type="protein sequence ID" value="OPH84196.1"/>
    <property type="molecule type" value="Genomic_DNA"/>
</dbReference>
<sequence>MWRLRSCGDIHRSKAVNDANKVGLRGADILENGFGSGMSRSAPDLAKSLRDLNRCTGELADFTDKAGHGGDGRTAGSPARSGRALMIAVRAKPETDVSADAAAAVSAADVAGSRRTDRIEGMAPTQ</sequence>
<comment type="caution">
    <text evidence="1">The sequence shown here is derived from an EMBL/GenBank/DDBJ whole genome shotgun (WGS) entry which is preliminary data.</text>
</comment>
<proteinExistence type="predicted"/>
<keyword evidence="2" id="KW-1185">Reference proteome</keyword>
<dbReference type="RefSeq" id="WP_079445551.1">
    <property type="nucleotide sequence ID" value="NZ_JAVDPZ010000008.1"/>
</dbReference>